<dbReference type="Proteomes" id="UP000005239">
    <property type="component" value="Unassembled WGS sequence"/>
</dbReference>
<organism evidence="1 2">
    <name type="scientific">Pristionchus pacificus</name>
    <name type="common">Parasitic nematode worm</name>
    <dbReference type="NCBI Taxonomy" id="54126"/>
    <lineage>
        <taxon>Eukaryota</taxon>
        <taxon>Metazoa</taxon>
        <taxon>Ecdysozoa</taxon>
        <taxon>Nematoda</taxon>
        <taxon>Chromadorea</taxon>
        <taxon>Rhabditida</taxon>
        <taxon>Rhabditina</taxon>
        <taxon>Diplogasteromorpha</taxon>
        <taxon>Diplogasteroidea</taxon>
        <taxon>Neodiplogasteridae</taxon>
        <taxon>Pristionchus</taxon>
    </lineage>
</organism>
<protein>
    <submittedName>
        <fullName evidence="1">Uncharacterized protein</fullName>
    </submittedName>
</protein>
<sequence length="107" mass="11579">MPLPIWVYSPWNKQTSNEQALILPVVDQPSRDGLAWANPLSTLCENSPSTGIPFISDAYRLDSSSTSPACSPTTISSTCPPILSNSYPDPEEIPENTWAPPRPPTPA</sequence>
<evidence type="ECO:0000313" key="1">
    <source>
        <dbReference type="EnsemblMetazoa" id="PPA46451.1"/>
    </source>
</evidence>
<dbReference type="EnsemblMetazoa" id="PPA46451.1">
    <property type="protein sequence ID" value="PPA46451.1"/>
    <property type="gene ID" value="WBGene00284820"/>
</dbReference>
<dbReference type="AlphaFoldDB" id="A0A2A6C969"/>
<reference evidence="1" key="2">
    <citation type="submission" date="2022-06" db="UniProtKB">
        <authorList>
            <consortium name="EnsemblMetazoa"/>
        </authorList>
    </citation>
    <scope>IDENTIFICATION</scope>
    <source>
        <strain evidence="1">PS312</strain>
    </source>
</reference>
<reference evidence="2" key="1">
    <citation type="journal article" date="2008" name="Nat. Genet.">
        <title>The Pristionchus pacificus genome provides a unique perspective on nematode lifestyle and parasitism.</title>
        <authorList>
            <person name="Dieterich C."/>
            <person name="Clifton S.W."/>
            <person name="Schuster L.N."/>
            <person name="Chinwalla A."/>
            <person name="Delehaunty K."/>
            <person name="Dinkelacker I."/>
            <person name="Fulton L."/>
            <person name="Fulton R."/>
            <person name="Godfrey J."/>
            <person name="Minx P."/>
            <person name="Mitreva M."/>
            <person name="Roeseler W."/>
            <person name="Tian H."/>
            <person name="Witte H."/>
            <person name="Yang S.P."/>
            <person name="Wilson R.K."/>
            <person name="Sommer R.J."/>
        </authorList>
    </citation>
    <scope>NUCLEOTIDE SEQUENCE [LARGE SCALE GENOMIC DNA]</scope>
    <source>
        <strain evidence="2">PS312</strain>
    </source>
</reference>
<accession>A0A2A6C969</accession>
<keyword evidence="2" id="KW-1185">Reference proteome</keyword>
<proteinExistence type="predicted"/>
<gene>
    <name evidence="1" type="primary">WBGene00284820</name>
</gene>
<evidence type="ECO:0000313" key="2">
    <source>
        <dbReference type="Proteomes" id="UP000005239"/>
    </source>
</evidence>
<accession>A0A8R1V1X5</accession>
<name>A0A2A6C969_PRIPA</name>